<dbReference type="AlphaFoldDB" id="A0AAP0L730"/>
<evidence type="ECO:0000256" key="1">
    <source>
        <dbReference type="SAM" id="MobiDB-lite"/>
    </source>
</evidence>
<feature type="compositionally biased region" description="Low complexity" evidence="1">
    <location>
        <begin position="1"/>
        <end position="12"/>
    </location>
</feature>
<feature type="compositionally biased region" description="Polar residues" evidence="1">
    <location>
        <begin position="21"/>
        <end position="31"/>
    </location>
</feature>
<gene>
    <name evidence="2" type="ORF">Scep_000178</name>
</gene>
<keyword evidence="3" id="KW-1185">Reference proteome</keyword>
<feature type="region of interest" description="Disordered" evidence="1">
    <location>
        <begin position="1"/>
        <end position="31"/>
    </location>
</feature>
<comment type="caution">
    <text evidence="2">The sequence shown here is derived from an EMBL/GenBank/DDBJ whole genome shotgun (WGS) entry which is preliminary data.</text>
</comment>
<reference evidence="2 3" key="1">
    <citation type="submission" date="2024-01" db="EMBL/GenBank/DDBJ databases">
        <title>Genome assemblies of Stephania.</title>
        <authorList>
            <person name="Yang L."/>
        </authorList>
    </citation>
    <scope>NUCLEOTIDE SEQUENCE [LARGE SCALE GENOMIC DNA]</scope>
    <source>
        <strain evidence="2">JXDWG</strain>
        <tissue evidence="2">Leaf</tissue>
    </source>
</reference>
<evidence type="ECO:0000313" key="3">
    <source>
        <dbReference type="Proteomes" id="UP001419268"/>
    </source>
</evidence>
<protein>
    <submittedName>
        <fullName evidence="2">Uncharacterized protein</fullName>
    </submittedName>
</protein>
<sequence>MASSSSSSSSSSNQETHFHTRSISLPSASHPTTLRFTEELNKLKTWESTVTPRNVETILIGLTGLANLKNVKKEIRKCLKELIANVFQGHAKQMVFGFESDAQGASSMRGGASQDERGGEGRCCVGITIYASGT</sequence>
<accession>A0AAP0L730</accession>
<name>A0AAP0L730_9MAGN</name>
<proteinExistence type="predicted"/>
<organism evidence="2 3">
    <name type="scientific">Stephania cephalantha</name>
    <dbReference type="NCBI Taxonomy" id="152367"/>
    <lineage>
        <taxon>Eukaryota</taxon>
        <taxon>Viridiplantae</taxon>
        <taxon>Streptophyta</taxon>
        <taxon>Embryophyta</taxon>
        <taxon>Tracheophyta</taxon>
        <taxon>Spermatophyta</taxon>
        <taxon>Magnoliopsida</taxon>
        <taxon>Ranunculales</taxon>
        <taxon>Menispermaceae</taxon>
        <taxon>Menispermoideae</taxon>
        <taxon>Cissampelideae</taxon>
        <taxon>Stephania</taxon>
    </lineage>
</organism>
<dbReference type="Proteomes" id="UP001419268">
    <property type="component" value="Unassembled WGS sequence"/>
</dbReference>
<evidence type="ECO:0000313" key="2">
    <source>
        <dbReference type="EMBL" id="KAK9164987.1"/>
    </source>
</evidence>
<dbReference type="EMBL" id="JBBNAG010000001">
    <property type="protein sequence ID" value="KAK9164987.1"/>
    <property type="molecule type" value="Genomic_DNA"/>
</dbReference>